<name>A0A3P8EDS4_9TREM</name>
<evidence type="ECO:0000313" key="1">
    <source>
        <dbReference type="EMBL" id="VDP62212.1"/>
    </source>
</evidence>
<dbReference type="PANTHER" id="PTHR21477">
    <property type="entry name" value="ZGC:172139"/>
    <property type="match status" value="1"/>
</dbReference>
<dbReference type="Pfam" id="PF09741">
    <property type="entry name" value="DUF2045"/>
    <property type="match status" value="1"/>
</dbReference>
<dbReference type="Proteomes" id="UP000269396">
    <property type="component" value="Unassembled WGS sequence"/>
</dbReference>
<keyword evidence="2" id="KW-1185">Reference proteome</keyword>
<dbReference type="PANTHER" id="PTHR21477:SF13">
    <property type="entry name" value="KIAA0930"/>
    <property type="match status" value="1"/>
</dbReference>
<dbReference type="AlphaFoldDB" id="A0A3P8EDS4"/>
<organism evidence="1 2">
    <name type="scientific">Schistosoma mattheei</name>
    <dbReference type="NCBI Taxonomy" id="31246"/>
    <lineage>
        <taxon>Eukaryota</taxon>
        <taxon>Metazoa</taxon>
        <taxon>Spiralia</taxon>
        <taxon>Lophotrochozoa</taxon>
        <taxon>Platyhelminthes</taxon>
        <taxon>Trematoda</taxon>
        <taxon>Digenea</taxon>
        <taxon>Strigeidida</taxon>
        <taxon>Schistosomatoidea</taxon>
        <taxon>Schistosomatidae</taxon>
        <taxon>Schistosoma</taxon>
    </lineage>
</organism>
<accession>A0A3P8EDS4</accession>
<dbReference type="InterPro" id="IPR019141">
    <property type="entry name" value="DUF2045"/>
</dbReference>
<proteinExistence type="predicted"/>
<sequence length="95" mass="11381">MSVFRRNSSNLPKLTDDYVDWEETVYLNLLMQYFVYVVTVAVCTRTGPQEWQILKKFSQTVYASPSHRQMNMKGSYEEIVYPDLYFTIDNYEEVR</sequence>
<dbReference type="EMBL" id="UZAL01032941">
    <property type="protein sequence ID" value="VDP62212.1"/>
    <property type="molecule type" value="Genomic_DNA"/>
</dbReference>
<protein>
    <submittedName>
        <fullName evidence="1">Uncharacterized protein</fullName>
    </submittedName>
</protein>
<reference evidence="1 2" key="1">
    <citation type="submission" date="2018-11" db="EMBL/GenBank/DDBJ databases">
        <authorList>
            <consortium name="Pathogen Informatics"/>
        </authorList>
    </citation>
    <scope>NUCLEOTIDE SEQUENCE [LARGE SCALE GENOMIC DNA]</scope>
    <source>
        <strain>Denwood</strain>
        <strain evidence="2">Zambia</strain>
    </source>
</reference>
<evidence type="ECO:0000313" key="2">
    <source>
        <dbReference type="Proteomes" id="UP000269396"/>
    </source>
</evidence>
<gene>
    <name evidence="1" type="ORF">SMTD_LOCUS12917</name>
</gene>